<accession>A0ABD1NUK6</accession>
<keyword evidence="2" id="KW-1185">Reference proteome</keyword>
<evidence type="ECO:0000313" key="1">
    <source>
        <dbReference type="EMBL" id="KAL2455293.1"/>
    </source>
</evidence>
<name>A0ABD1NUK6_9LAMI</name>
<comment type="caution">
    <text evidence="1">The sequence shown here is derived from an EMBL/GenBank/DDBJ whole genome shotgun (WGS) entry which is preliminary data.</text>
</comment>
<dbReference type="Proteomes" id="UP001604277">
    <property type="component" value="Unassembled WGS sequence"/>
</dbReference>
<dbReference type="EMBL" id="JBFOLJ010000124">
    <property type="protein sequence ID" value="KAL2455293.1"/>
    <property type="molecule type" value="Genomic_DNA"/>
</dbReference>
<evidence type="ECO:0000313" key="2">
    <source>
        <dbReference type="Proteomes" id="UP001604277"/>
    </source>
</evidence>
<proteinExistence type="predicted"/>
<organism evidence="1 2">
    <name type="scientific">Forsythia ovata</name>
    <dbReference type="NCBI Taxonomy" id="205694"/>
    <lineage>
        <taxon>Eukaryota</taxon>
        <taxon>Viridiplantae</taxon>
        <taxon>Streptophyta</taxon>
        <taxon>Embryophyta</taxon>
        <taxon>Tracheophyta</taxon>
        <taxon>Spermatophyta</taxon>
        <taxon>Magnoliopsida</taxon>
        <taxon>eudicotyledons</taxon>
        <taxon>Gunneridae</taxon>
        <taxon>Pentapetalae</taxon>
        <taxon>asterids</taxon>
        <taxon>lamiids</taxon>
        <taxon>Lamiales</taxon>
        <taxon>Oleaceae</taxon>
        <taxon>Forsythieae</taxon>
        <taxon>Forsythia</taxon>
    </lineage>
</organism>
<reference evidence="2" key="1">
    <citation type="submission" date="2024-07" db="EMBL/GenBank/DDBJ databases">
        <title>Two chromosome-level genome assemblies of Korean endemic species Abeliophyllum distichum and Forsythia ovata (Oleaceae).</title>
        <authorList>
            <person name="Jang H."/>
        </authorList>
    </citation>
    <scope>NUCLEOTIDE SEQUENCE [LARGE SCALE GENOMIC DNA]</scope>
</reference>
<sequence length="100" mass="11354">MGVPLIHMPLGEKKRTAIDEGERVVPKRVMRDGEDVEVFKRVKRSRAISLPVIGETIPLLKVRLGPPFPILKARPSVSISVLVKMNWTQSFWKGCRLRLP</sequence>
<dbReference type="AlphaFoldDB" id="A0ABD1NUK6"/>
<gene>
    <name evidence="1" type="ORF">Fot_57674</name>
</gene>
<protein>
    <submittedName>
        <fullName evidence="1">Uncharacterized protein</fullName>
    </submittedName>
</protein>